<evidence type="ECO:0000256" key="3">
    <source>
        <dbReference type="ARBA" id="ARBA00022840"/>
    </source>
</evidence>
<dbReference type="InterPro" id="IPR003593">
    <property type="entry name" value="AAA+_ATPase"/>
</dbReference>
<gene>
    <name evidence="5" type="ORF">QY95_00339</name>
</gene>
<name>A0A0F5IAY5_BACTR</name>
<dbReference type="GO" id="GO:0016020">
    <property type="term" value="C:membrane"/>
    <property type="evidence" value="ECO:0007669"/>
    <property type="project" value="InterPro"/>
</dbReference>
<reference evidence="5" key="1">
    <citation type="submission" date="2015-02" db="EMBL/GenBank/DDBJ databases">
        <title>Genome Assembly of Bacillaceae bacterium MTCC 8252.</title>
        <authorList>
            <person name="Verma A."/>
            <person name="Khatri I."/>
            <person name="Mual P."/>
            <person name="Subramanian S."/>
            <person name="Krishnamurthi S."/>
        </authorList>
    </citation>
    <scope>NUCLEOTIDE SEQUENCE [LARGE SCALE GENOMIC DNA]</scope>
    <source>
        <strain evidence="5">MTCC 8252</strain>
    </source>
</reference>
<dbReference type="Pfam" id="PF00005">
    <property type="entry name" value="ABC_tran"/>
    <property type="match status" value="1"/>
</dbReference>
<protein>
    <submittedName>
        <fullName evidence="5">YbbL ABC transporter ATP-binding protein</fullName>
    </submittedName>
</protein>
<dbReference type="InterPro" id="IPR005670">
    <property type="entry name" value="PstB-like"/>
</dbReference>
<dbReference type="PROSITE" id="PS00211">
    <property type="entry name" value="ABC_TRANSPORTER_1"/>
    <property type="match status" value="1"/>
</dbReference>
<evidence type="ECO:0000256" key="2">
    <source>
        <dbReference type="ARBA" id="ARBA00022741"/>
    </source>
</evidence>
<dbReference type="Gene3D" id="3.40.50.300">
    <property type="entry name" value="P-loop containing nucleotide triphosphate hydrolases"/>
    <property type="match status" value="1"/>
</dbReference>
<keyword evidence="1" id="KW-0813">Transport</keyword>
<keyword evidence="6" id="KW-1185">Reference proteome</keyword>
<comment type="caution">
    <text evidence="5">The sequence shown here is derived from an EMBL/GenBank/DDBJ whole genome shotgun (WGS) entry which is preliminary data.</text>
</comment>
<evidence type="ECO:0000256" key="1">
    <source>
        <dbReference type="ARBA" id="ARBA00022448"/>
    </source>
</evidence>
<accession>A0A0F5IAY5</accession>
<dbReference type="InterPro" id="IPR017871">
    <property type="entry name" value="ABC_transporter-like_CS"/>
</dbReference>
<keyword evidence="2" id="KW-0547">Nucleotide-binding</keyword>
<dbReference type="GO" id="GO:0016887">
    <property type="term" value="F:ATP hydrolysis activity"/>
    <property type="evidence" value="ECO:0007669"/>
    <property type="project" value="InterPro"/>
</dbReference>
<dbReference type="Proteomes" id="UP000031563">
    <property type="component" value="Unassembled WGS sequence"/>
</dbReference>
<dbReference type="PANTHER" id="PTHR43423:SF1">
    <property type="entry name" value="ABC TRANSPORTER I FAMILY MEMBER 17"/>
    <property type="match status" value="1"/>
</dbReference>
<dbReference type="AlphaFoldDB" id="A0A0F5IAY5"/>
<dbReference type="PROSITE" id="PS50893">
    <property type="entry name" value="ABC_TRANSPORTER_2"/>
    <property type="match status" value="1"/>
</dbReference>
<dbReference type="CDD" id="cd03260">
    <property type="entry name" value="ABC_PstB_phosphate_transporter"/>
    <property type="match status" value="1"/>
</dbReference>
<dbReference type="SUPFAM" id="SSF52540">
    <property type="entry name" value="P-loop containing nucleoside triphosphate hydrolases"/>
    <property type="match status" value="1"/>
</dbReference>
<dbReference type="STRING" id="1221996.QY95_00339"/>
<dbReference type="InterPro" id="IPR003439">
    <property type="entry name" value="ABC_transporter-like_ATP-bd"/>
</dbReference>
<sequence length="238" mass="26282">MSKFYENGEGKETVLQQITAKVPAGSIVTLVGPSGSGKSTILSLCNLLITPDGGRVIVEGKEVRDWNVHELRRHVGLAFQMGTMLPGTVKDNLLLAARLHQLETEATERIMQYVGLSEGMLARQADELSGGQKQRVALARTLVNRPSILLLDEVTSALDPAAARGIEELIIKIHNDRQNTILWVTHDLEQAKRVGDFTWLLAEGRLVEQADTASFFSQPKEPFTRRFLKGELSEEAAR</sequence>
<dbReference type="InterPro" id="IPR027417">
    <property type="entry name" value="P-loop_NTPase"/>
</dbReference>
<dbReference type="RefSeq" id="WP_254656537.1">
    <property type="nucleotide sequence ID" value="NZ_JWIR02000012.1"/>
</dbReference>
<dbReference type="PANTHER" id="PTHR43423">
    <property type="entry name" value="ABC TRANSPORTER I FAMILY MEMBER 17"/>
    <property type="match status" value="1"/>
</dbReference>
<evidence type="ECO:0000259" key="4">
    <source>
        <dbReference type="PROSITE" id="PS50893"/>
    </source>
</evidence>
<dbReference type="GO" id="GO:0005315">
    <property type="term" value="F:phosphate transmembrane transporter activity"/>
    <property type="evidence" value="ECO:0007669"/>
    <property type="project" value="InterPro"/>
</dbReference>
<dbReference type="GO" id="GO:0005524">
    <property type="term" value="F:ATP binding"/>
    <property type="evidence" value="ECO:0007669"/>
    <property type="project" value="UniProtKB-KW"/>
</dbReference>
<evidence type="ECO:0000313" key="5">
    <source>
        <dbReference type="EMBL" id="KKB42490.1"/>
    </source>
</evidence>
<dbReference type="SMART" id="SM00382">
    <property type="entry name" value="AAA"/>
    <property type="match status" value="1"/>
</dbReference>
<keyword evidence="3 5" id="KW-0067">ATP-binding</keyword>
<dbReference type="GO" id="GO:0035435">
    <property type="term" value="P:phosphate ion transmembrane transport"/>
    <property type="evidence" value="ECO:0007669"/>
    <property type="project" value="InterPro"/>
</dbReference>
<evidence type="ECO:0000313" key="6">
    <source>
        <dbReference type="Proteomes" id="UP000031563"/>
    </source>
</evidence>
<dbReference type="EMBL" id="JWIR02000012">
    <property type="protein sequence ID" value="KKB42490.1"/>
    <property type="molecule type" value="Genomic_DNA"/>
</dbReference>
<feature type="domain" description="ABC transporter" evidence="4">
    <location>
        <begin position="2"/>
        <end position="228"/>
    </location>
</feature>
<organism evidence="5 6">
    <name type="scientific">Bacillus thermotolerans</name>
    <name type="common">Quasibacillus thermotolerans</name>
    <dbReference type="NCBI Taxonomy" id="1221996"/>
    <lineage>
        <taxon>Bacteria</taxon>
        <taxon>Bacillati</taxon>
        <taxon>Bacillota</taxon>
        <taxon>Bacilli</taxon>
        <taxon>Bacillales</taxon>
        <taxon>Bacillaceae</taxon>
        <taxon>Bacillus</taxon>
    </lineage>
</organism>
<proteinExistence type="predicted"/>